<dbReference type="PATRIC" id="fig|284581.3.peg.1671"/>
<dbReference type="PANTHER" id="PTHR33169:SF13">
    <property type="entry name" value="PADR-FAMILY TRANSCRIPTIONAL REGULATOR"/>
    <property type="match status" value="1"/>
</dbReference>
<accession>A0A0M0LC35</accession>
<evidence type="ECO:0000259" key="1">
    <source>
        <dbReference type="Pfam" id="PF03551"/>
    </source>
</evidence>
<name>A0A0M0LC35_9BACI</name>
<dbReference type="RefSeq" id="WP_053400190.1">
    <property type="nucleotide sequence ID" value="NZ_JAUKEN010000001.1"/>
</dbReference>
<dbReference type="InterPro" id="IPR036388">
    <property type="entry name" value="WH-like_DNA-bd_sf"/>
</dbReference>
<dbReference type="InterPro" id="IPR036390">
    <property type="entry name" value="WH_DNA-bd_sf"/>
</dbReference>
<dbReference type="Pfam" id="PF03551">
    <property type="entry name" value="PadR"/>
    <property type="match status" value="1"/>
</dbReference>
<gene>
    <name evidence="2" type="ORF">AMD01_04365</name>
</gene>
<protein>
    <recommendedName>
        <fullName evidence="1">Transcription regulator PadR N-terminal domain-containing protein</fullName>
    </recommendedName>
</protein>
<dbReference type="OrthoDB" id="9814826at2"/>
<evidence type="ECO:0000313" key="2">
    <source>
        <dbReference type="EMBL" id="KOO48624.1"/>
    </source>
</evidence>
<dbReference type="Gene3D" id="1.10.10.10">
    <property type="entry name" value="Winged helix-like DNA-binding domain superfamily/Winged helix DNA-binding domain"/>
    <property type="match status" value="1"/>
</dbReference>
<dbReference type="EMBL" id="LILC01000004">
    <property type="protein sequence ID" value="KOO48624.1"/>
    <property type="molecule type" value="Genomic_DNA"/>
</dbReference>
<dbReference type="STRING" id="284581.AMD01_04365"/>
<sequence length="103" mass="11944">MNPLSETTYLVLLALYDEPLHGYGIIKSIEDLSEGSMLIAPGTLYGVLNNLQKQRLIEMVEKETDKRKKKTYCLTEYGKEILRAEYERFLQMARLTEKKQIGK</sequence>
<dbReference type="AlphaFoldDB" id="A0A0M0LC35"/>
<keyword evidence="3" id="KW-1185">Reference proteome</keyword>
<reference evidence="3" key="1">
    <citation type="submission" date="2015-08" db="EMBL/GenBank/DDBJ databases">
        <title>Fjat-14210 dsm16467.</title>
        <authorList>
            <person name="Liu B."/>
            <person name="Wang J."/>
            <person name="Zhu Y."/>
            <person name="Liu G."/>
            <person name="Chen Q."/>
            <person name="Chen Z."/>
            <person name="Lan J."/>
            <person name="Che J."/>
            <person name="Ge C."/>
            <person name="Shi H."/>
            <person name="Pan Z."/>
            <person name="Liu X."/>
        </authorList>
    </citation>
    <scope>NUCLEOTIDE SEQUENCE [LARGE SCALE GENOMIC DNA]</scope>
    <source>
        <strain evidence="3">DSM 16467</strain>
    </source>
</reference>
<dbReference type="InterPro" id="IPR005149">
    <property type="entry name" value="Tscrpt_reg_PadR_N"/>
</dbReference>
<evidence type="ECO:0000313" key="3">
    <source>
        <dbReference type="Proteomes" id="UP000037558"/>
    </source>
</evidence>
<dbReference type="PANTHER" id="PTHR33169">
    <property type="entry name" value="PADR-FAMILY TRANSCRIPTIONAL REGULATOR"/>
    <property type="match status" value="1"/>
</dbReference>
<proteinExistence type="predicted"/>
<organism evidence="2 3">
    <name type="scientific">Priestia koreensis</name>
    <dbReference type="NCBI Taxonomy" id="284581"/>
    <lineage>
        <taxon>Bacteria</taxon>
        <taxon>Bacillati</taxon>
        <taxon>Bacillota</taxon>
        <taxon>Bacilli</taxon>
        <taxon>Bacillales</taxon>
        <taxon>Bacillaceae</taxon>
        <taxon>Priestia</taxon>
    </lineage>
</organism>
<dbReference type="Proteomes" id="UP000037558">
    <property type="component" value="Unassembled WGS sequence"/>
</dbReference>
<dbReference type="InterPro" id="IPR052509">
    <property type="entry name" value="Metal_resp_DNA-bind_regulator"/>
</dbReference>
<dbReference type="SUPFAM" id="SSF46785">
    <property type="entry name" value="Winged helix' DNA-binding domain"/>
    <property type="match status" value="1"/>
</dbReference>
<feature type="domain" description="Transcription regulator PadR N-terminal" evidence="1">
    <location>
        <begin position="11"/>
        <end position="83"/>
    </location>
</feature>
<comment type="caution">
    <text evidence="2">The sequence shown here is derived from an EMBL/GenBank/DDBJ whole genome shotgun (WGS) entry which is preliminary data.</text>
</comment>